<dbReference type="EMBL" id="MF116383">
    <property type="protein sequence ID" value="ASQ15625.1"/>
    <property type="molecule type" value="mRNA"/>
</dbReference>
<feature type="region of interest" description="Disordered" evidence="1">
    <location>
        <begin position="1310"/>
        <end position="1329"/>
    </location>
</feature>
<feature type="chain" id="PRO_5013393215" evidence="2">
    <location>
        <begin position="22"/>
        <end position="1511"/>
    </location>
</feature>
<feature type="region of interest" description="Disordered" evidence="1">
    <location>
        <begin position="1098"/>
        <end position="1119"/>
    </location>
</feature>
<gene>
    <name evidence="3" type="primary">bap-1</name>
</gene>
<evidence type="ECO:0000256" key="1">
    <source>
        <dbReference type="SAM" id="MobiDB-lite"/>
    </source>
</evidence>
<organism evidence="3">
    <name type="scientific">Apis mellifera</name>
    <name type="common">Honeybee</name>
    <dbReference type="NCBI Taxonomy" id="7460"/>
    <lineage>
        <taxon>Eukaryota</taxon>
        <taxon>Metazoa</taxon>
        <taxon>Ecdysozoa</taxon>
        <taxon>Arthropoda</taxon>
        <taxon>Hexapoda</taxon>
        <taxon>Insecta</taxon>
        <taxon>Pterygota</taxon>
        <taxon>Neoptera</taxon>
        <taxon>Endopterygota</taxon>
        <taxon>Hymenoptera</taxon>
        <taxon>Apocrita</taxon>
        <taxon>Aculeata</taxon>
        <taxon>Apoidea</taxon>
        <taxon>Anthophila</taxon>
        <taxon>Apidae</taxon>
        <taxon>Apis</taxon>
    </lineage>
</organism>
<sequence length="1511" mass="175793">MINMVIQNIAILFLLITHTLSAPSGCIESCTSYLTQYQTSGSLQKHADLSQTASHLQSLDYSKPGTWSEHNDYNVDNGHGKVHEERGQYVEGPKTVRYYKKNYSSYDTRYPVGEEISNFNQNNNKHISNAEDIVNQHIYNQMSNSESIIQQNKYNTIKSQPYIESSYRKTNVQNERLENLGEYSKNSQINQQGISNPNTQILQEPYHINKQSGNWSTIDSYKTDGGHGQVFEEKGQYVSGAKKIRYYKRNYTSNYSSSDGMPIPDITKNGMQDIQTKIDKFHKEIGKGFDQISTQTIGSSNIEQTHFNIHDLPIDNIYNKNSDNYRDQYNYRSSRIHHNEEQQSSDITNEHLPYRNPYQNSYGENSYSMYEKHEGYVKKLQPTNQLINPTSGYTSTLNVGNNDYNRNKFSGSILQHTDNLQQTDILDAHQSKFVQNQMLVDNLRNNAQSQSSIIHSSIPKQVSHYKEHWSSSHTKQASVPLYSTDILHNNKEHFQYNNNQYNNKYNLNQDIRHDSNLNQFRENDFNSDRNIISQKLMTSVSDLSEIGDTIDCAHNSQHSHGNSQYLKKYKRSVIHNKEDEVQQIVNKDIMNDFNQQTIQNDYFTQQNSRNNEKLNQELQQSYQPWKLNQQLNDFTQQTTEIDDLTQQTSGKFEFGQDSQQISQLWKPNNANQQFNNFNQKTSESEDFTQQISGKIEFDQDSQQSYQSWKSSNINQQLNNFSWQTSGSDDLTQQTFGKIEFGQDSQQSGKSNNANQQLNDFTQQSSEIDDLTQQTSGKLEFGKDTEQSHQFWKQNSNNNNNNKEDYTQQKGNFDDFNQYISKNLEFDQKLQQSYQSWNTNNADQQLSHLNQQKDGSENLTEQISGKLEFDQDSQQIYQPWKSNNADDDQKFDDFIEQTSESENLNKSQQISDKFKFDQNSQQIYQPWKSNNANQKFDDLIEQTNESENLTEQISGKPLEFDQNVQRAYQSWKLNNTNQQLVHFTHQTSGSEDLTQQISGKFEFGQDSQQTYQPWESSNADQQLVHLTQTSGSEDLIQQTSGKFEFGQISQQTYQPWKPNNPNLDFTEEIDDFTKQSTGKVEFNQESEKDSSLQISVIPEYLGNDSHFPKPADKPKPRSRYSRYGSHHNVHNIDDEDIMNHNNENIDASHIYELPPNMDVEADNNKGNQNTTKNQEENENIDLSKNLNQHSGSNLYDIEGSNVDQVNWLHKSNDATVGLQWHYTYHPSDQRQFVQQTEQKDKENLQEQSQFFNLEQNKETQNKYIMDNSHQQSDWESVQQTEQKDKENLQEQSQFFNLEQNKETQNKYIMDNSHQQSDWQSVQQTEQKDKENLQEQSQFFNLEQNKETQNKYIMDNSHQQSDWQSQNYMFKQKDKSLRNDYQNENKFISNEQIKGNLQADAGIFKPEPKLQPRILEVYGGGQYDPTHSDDIYSKVTINPSATLASISNTDPWDIREKPEILTTTESIPPLSVEPLDTNITTEAPHSSSIWSRISHKISTTIDKAKEKAKNIFG</sequence>
<proteinExistence type="evidence at transcript level"/>
<name>A0A222LPT2_APIME</name>
<evidence type="ECO:0000313" key="3">
    <source>
        <dbReference type="EMBL" id="ASQ15625.1"/>
    </source>
</evidence>
<evidence type="ECO:0000256" key="2">
    <source>
        <dbReference type="SAM" id="SignalP"/>
    </source>
</evidence>
<accession>A0A222LPT2</accession>
<protein>
    <submittedName>
        <fullName evidence="3">Bee antiviral protein-1</fullName>
    </submittedName>
</protein>
<feature type="compositionally biased region" description="Basic and acidic residues" evidence="1">
    <location>
        <begin position="1105"/>
        <end position="1114"/>
    </location>
</feature>
<feature type="region of interest" description="Disordered" evidence="1">
    <location>
        <begin position="1266"/>
        <end position="1286"/>
    </location>
</feature>
<feature type="signal peptide" evidence="2">
    <location>
        <begin position="1"/>
        <end position="21"/>
    </location>
</feature>
<keyword evidence="2" id="KW-0732">Signal</keyword>
<reference evidence="3" key="1">
    <citation type="journal article" date="2017" name="Sci. Rep.">
        <title>Virus and dsRNA-triggered transcriptional responses reveal key components of honey bee antiviral defense.</title>
        <authorList>
            <person name="Brutscher L.M."/>
            <person name="Daughenbaugh K.F."/>
            <person name="Flenniken M.L."/>
        </authorList>
    </citation>
    <scope>NUCLEOTIDE SEQUENCE</scope>
</reference>
<feature type="compositionally biased region" description="Polar residues" evidence="1">
    <location>
        <begin position="1266"/>
        <end position="1279"/>
    </location>
</feature>
<feature type="compositionally biased region" description="Polar residues" evidence="1">
    <location>
        <begin position="1310"/>
        <end position="1323"/>
    </location>
</feature>
<feature type="region of interest" description="Disordered" evidence="1">
    <location>
        <begin position="779"/>
        <end position="809"/>
    </location>
</feature>